<reference evidence="3" key="1">
    <citation type="submission" date="2022-01" db="EMBL/GenBank/DDBJ databases">
        <title>Genome-Based Taxonomic Classification of the Phylum Actinobacteria.</title>
        <authorList>
            <person name="Gao Y."/>
        </authorList>
    </citation>
    <scope>NUCLEOTIDE SEQUENCE</scope>
    <source>
        <strain evidence="3">KLBMP 8922</strain>
    </source>
</reference>
<keyword evidence="2" id="KW-1133">Transmembrane helix</keyword>
<feature type="transmembrane region" description="Helical" evidence="2">
    <location>
        <begin position="414"/>
        <end position="437"/>
    </location>
</feature>
<proteinExistence type="predicted"/>
<dbReference type="AlphaFoldDB" id="A0AA41PV02"/>
<evidence type="ECO:0000313" key="3">
    <source>
        <dbReference type="EMBL" id="MCF2526211.1"/>
    </source>
</evidence>
<feature type="region of interest" description="Disordered" evidence="1">
    <location>
        <begin position="1"/>
        <end position="27"/>
    </location>
</feature>
<feature type="compositionally biased region" description="Low complexity" evidence="1">
    <location>
        <begin position="1"/>
        <end position="10"/>
    </location>
</feature>
<feature type="compositionally biased region" description="Low complexity" evidence="1">
    <location>
        <begin position="448"/>
        <end position="464"/>
    </location>
</feature>
<feature type="transmembrane region" description="Helical" evidence="2">
    <location>
        <begin position="330"/>
        <end position="348"/>
    </location>
</feature>
<feature type="transmembrane region" description="Helical" evidence="2">
    <location>
        <begin position="46"/>
        <end position="71"/>
    </location>
</feature>
<keyword evidence="2" id="KW-0812">Transmembrane</keyword>
<gene>
    <name evidence="3" type="ORF">LZ495_03105</name>
</gene>
<accession>A0AA41PV02</accession>
<name>A0AA41PV02_9ACTN</name>
<evidence type="ECO:0000256" key="2">
    <source>
        <dbReference type="SAM" id="Phobius"/>
    </source>
</evidence>
<feature type="region of interest" description="Disordered" evidence="1">
    <location>
        <begin position="448"/>
        <end position="493"/>
    </location>
</feature>
<feature type="transmembrane region" description="Helical" evidence="2">
    <location>
        <begin position="391"/>
        <end position="408"/>
    </location>
</feature>
<sequence length="493" mass="51356">MASTSGSAAAPTPPEPSSGDHPLDDGERAELARLRKRTSGRGKRRLRTVGAILAITLASILALVSVVAVWASDQIEDTDRYVATVAPLAEDPAVQNAVANRITNAITSRIDMDQVTDALADTLAENGLPANAADTLRRLSGPLESGVQSFVHTQAENVVQSDVFADLWTTVNRDAHAAVVKALTGQGDGALDVDGGTVTLQLGPIIAQVEQRLVDRGFSLAGSIPEVDRSIVLVQSDQLEKVRDGVELLHAVGWWLPIITLALAALGVWIAPNRRRGIMGFGIGLLVSMLVLGLALVIGRRIYLDKLPATVEKDAAAAIFDALVRFIRESARTLGLIGVLAALAAFLYGPAKLAVMARGGATKGLGFAGRAASDAGVRTGKAGAWIASHRAPLYAGVIGLGGLWLFLWNHPTPASVFLVAVLVLLVLALLETAAAAAEDHADRLAPAAAVPATPAAPAGQAPAAGRKTATWEADEPKSRAESGRPSDDRKSEE</sequence>
<evidence type="ECO:0008006" key="5">
    <source>
        <dbReference type="Google" id="ProtNLM"/>
    </source>
</evidence>
<dbReference type="RefSeq" id="WP_235050261.1">
    <property type="nucleotide sequence ID" value="NZ_JAKFHA010000001.1"/>
</dbReference>
<protein>
    <recommendedName>
        <fullName evidence="5">Integral membrane protein</fullName>
    </recommendedName>
</protein>
<evidence type="ECO:0000313" key="4">
    <source>
        <dbReference type="Proteomes" id="UP001165378"/>
    </source>
</evidence>
<keyword evidence="2" id="KW-0472">Membrane</keyword>
<comment type="caution">
    <text evidence="3">The sequence shown here is derived from an EMBL/GenBank/DDBJ whole genome shotgun (WGS) entry which is preliminary data.</text>
</comment>
<keyword evidence="4" id="KW-1185">Reference proteome</keyword>
<feature type="transmembrane region" description="Helical" evidence="2">
    <location>
        <begin position="278"/>
        <end position="298"/>
    </location>
</feature>
<feature type="transmembrane region" description="Helical" evidence="2">
    <location>
        <begin position="252"/>
        <end position="271"/>
    </location>
</feature>
<feature type="compositionally biased region" description="Basic and acidic residues" evidence="1">
    <location>
        <begin position="474"/>
        <end position="493"/>
    </location>
</feature>
<dbReference type="EMBL" id="JAKFHA010000001">
    <property type="protein sequence ID" value="MCF2526211.1"/>
    <property type="molecule type" value="Genomic_DNA"/>
</dbReference>
<organism evidence="3 4">
    <name type="scientific">Yinghuangia soli</name>
    <dbReference type="NCBI Taxonomy" id="2908204"/>
    <lineage>
        <taxon>Bacteria</taxon>
        <taxon>Bacillati</taxon>
        <taxon>Actinomycetota</taxon>
        <taxon>Actinomycetes</taxon>
        <taxon>Kitasatosporales</taxon>
        <taxon>Streptomycetaceae</taxon>
        <taxon>Yinghuangia</taxon>
    </lineage>
</organism>
<evidence type="ECO:0000256" key="1">
    <source>
        <dbReference type="SAM" id="MobiDB-lite"/>
    </source>
</evidence>
<dbReference type="Proteomes" id="UP001165378">
    <property type="component" value="Unassembled WGS sequence"/>
</dbReference>